<proteinExistence type="predicted"/>
<dbReference type="Gene3D" id="3.40.50.150">
    <property type="entry name" value="Vaccinia Virus protein VP39"/>
    <property type="match status" value="1"/>
</dbReference>
<dbReference type="CDD" id="cd02440">
    <property type="entry name" value="AdoMet_MTases"/>
    <property type="match status" value="1"/>
</dbReference>
<gene>
    <name evidence="5" type="ORF">BGZ96_005512</name>
</gene>
<comment type="caution">
    <text evidence="5">The sequence shown here is derived from an EMBL/GenBank/DDBJ whole genome shotgun (WGS) entry which is preliminary data.</text>
</comment>
<sequence>MTERHTWEDSISRLLQKALSHKETYTVPISGFSVSIHPNVYSPKYFPESKWYGQELEKLIEPGQDFLEVGVGSGIVAMHVARAGGRVKGVDINPDAVAITKKNFAQNGLCSEGRVVGGEPRDSSYSSASQSPSEVNAATAAISLDSKKGHQEEHLPAADIRVSDLYTALEPSSRFHYIFWNHPWQNSSAVVKELQTEKTLDEGYKALSRYMTQGRDYLHEGGNGAVLIGTSCYADLKSLNKLAEENGYRTEVQSQGGSLLEDGTEEVYYILRLVDLQEKP</sequence>
<evidence type="ECO:0008006" key="7">
    <source>
        <dbReference type="Google" id="ProtNLM"/>
    </source>
</evidence>
<dbReference type="PANTHER" id="PTHR45875:SF1">
    <property type="entry name" value="METHYLTRANSFERASE N6AMT1"/>
    <property type="match status" value="1"/>
</dbReference>
<evidence type="ECO:0000256" key="1">
    <source>
        <dbReference type="ARBA" id="ARBA00022603"/>
    </source>
</evidence>
<dbReference type="SUPFAM" id="SSF53335">
    <property type="entry name" value="S-adenosyl-L-methionine-dependent methyltransferases"/>
    <property type="match status" value="1"/>
</dbReference>
<dbReference type="EMBL" id="JAAAIM010000026">
    <property type="protein sequence ID" value="KAG0297635.1"/>
    <property type="molecule type" value="Genomic_DNA"/>
</dbReference>
<dbReference type="Proteomes" id="UP001194696">
    <property type="component" value="Unassembled WGS sequence"/>
</dbReference>
<dbReference type="PANTHER" id="PTHR45875">
    <property type="entry name" value="METHYLTRANSFERASE N6AMT1"/>
    <property type="match status" value="1"/>
</dbReference>
<evidence type="ECO:0000256" key="3">
    <source>
        <dbReference type="ARBA" id="ARBA00022691"/>
    </source>
</evidence>
<dbReference type="InterPro" id="IPR029063">
    <property type="entry name" value="SAM-dependent_MTases_sf"/>
</dbReference>
<organism evidence="5 6">
    <name type="scientific">Linnemannia gamsii</name>
    <dbReference type="NCBI Taxonomy" id="64522"/>
    <lineage>
        <taxon>Eukaryota</taxon>
        <taxon>Fungi</taxon>
        <taxon>Fungi incertae sedis</taxon>
        <taxon>Mucoromycota</taxon>
        <taxon>Mortierellomycotina</taxon>
        <taxon>Mortierellomycetes</taxon>
        <taxon>Mortierellales</taxon>
        <taxon>Mortierellaceae</taxon>
        <taxon>Linnemannia</taxon>
    </lineage>
</organism>
<evidence type="ECO:0000256" key="2">
    <source>
        <dbReference type="ARBA" id="ARBA00022679"/>
    </source>
</evidence>
<accession>A0ABQ7KEH6</accession>
<keyword evidence="6" id="KW-1185">Reference proteome</keyword>
<feature type="compositionally biased region" description="Low complexity" evidence="4">
    <location>
        <begin position="123"/>
        <end position="133"/>
    </location>
</feature>
<reference evidence="5 6" key="1">
    <citation type="journal article" date="2020" name="Fungal Divers.">
        <title>Resolving the Mortierellaceae phylogeny through synthesis of multi-gene phylogenetics and phylogenomics.</title>
        <authorList>
            <person name="Vandepol N."/>
            <person name="Liber J."/>
            <person name="Desiro A."/>
            <person name="Na H."/>
            <person name="Kennedy M."/>
            <person name="Barry K."/>
            <person name="Grigoriev I.V."/>
            <person name="Miller A.N."/>
            <person name="O'Donnell K."/>
            <person name="Stajich J.E."/>
            <person name="Bonito G."/>
        </authorList>
    </citation>
    <scope>NUCLEOTIDE SEQUENCE [LARGE SCALE GENOMIC DNA]</scope>
    <source>
        <strain evidence="5 6">AD045</strain>
    </source>
</reference>
<evidence type="ECO:0000313" key="6">
    <source>
        <dbReference type="Proteomes" id="UP001194696"/>
    </source>
</evidence>
<keyword evidence="1" id="KW-0489">Methyltransferase</keyword>
<dbReference type="Pfam" id="PF06325">
    <property type="entry name" value="PrmA"/>
    <property type="match status" value="1"/>
</dbReference>
<name>A0ABQ7KEH6_9FUNG</name>
<keyword evidence="2" id="KW-0808">Transferase</keyword>
<protein>
    <recommendedName>
        <fullName evidence="7">S-adenosyl-L-methionine-dependent methyltransferase</fullName>
    </recommendedName>
</protein>
<evidence type="ECO:0000256" key="4">
    <source>
        <dbReference type="SAM" id="MobiDB-lite"/>
    </source>
</evidence>
<feature type="region of interest" description="Disordered" evidence="4">
    <location>
        <begin position="115"/>
        <end position="136"/>
    </location>
</feature>
<dbReference type="InterPro" id="IPR052190">
    <property type="entry name" value="Euk-Arch_PrmC-MTase"/>
</dbReference>
<evidence type="ECO:0000313" key="5">
    <source>
        <dbReference type="EMBL" id="KAG0297635.1"/>
    </source>
</evidence>
<keyword evidence="3" id="KW-0949">S-adenosyl-L-methionine</keyword>